<reference evidence="1 2" key="1">
    <citation type="submission" date="2014-11" db="EMBL/GenBank/DDBJ databases">
        <title>Draft Genome Sequence of Vibrio piscirenalis strains CECT 8603T and CECT 8604, two marine Gammaproteobacterium isolated from cultured gilthead sea bream (Sparus aurata).</title>
        <authorList>
            <person name="Arahal D.R."/>
            <person name="Rodrigo-Torres L."/>
            <person name="Lucena T."/>
            <person name="Pujalte M.J."/>
        </authorList>
    </citation>
    <scope>NUCLEOTIDE SEQUENCE [LARGE SCALE GENOMIC DNA]</scope>
    <source>
        <strain evidence="1 2">DCR 1-4-2</strain>
    </source>
</reference>
<accession>A0A0C2K5S8</accession>
<organism evidence="1 2">
    <name type="scientific">Vibrio renipiscarius</name>
    <dbReference type="NCBI Taxonomy" id="1461322"/>
    <lineage>
        <taxon>Bacteria</taxon>
        <taxon>Pseudomonadati</taxon>
        <taxon>Pseudomonadota</taxon>
        <taxon>Gammaproteobacteria</taxon>
        <taxon>Vibrionales</taxon>
        <taxon>Vibrionaceae</taxon>
        <taxon>Vibrio</taxon>
    </lineage>
</organism>
<dbReference type="RefSeq" id="WP_040990103.1">
    <property type="nucleotide sequence ID" value="NZ_JTKH01000019.1"/>
</dbReference>
<sequence>MSLSSDAHFCKKCQKDTPYSEILVRKPSKYDTDRSVIGRIKLFAHTFINGGNYHDMDRYVTCKVCGLKELDNKGQEHE</sequence>
<proteinExistence type="predicted"/>
<dbReference type="OrthoDB" id="8594958at2"/>
<comment type="caution">
    <text evidence="1">The sequence shown here is derived from an EMBL/GenBank/DDBJ whole genome shotgun (WGS) entry which is preliminary data.</text>
</comment>
<name>A0A0C2K5S8_9VIBR</name>
<gene>
    <name evidence="1" type="ORF">OJ16_10350</name>
</gene>
<dbReference type="AlphaFoldDB" id="A0A0C2K5S8"/>
<keyword evidence="2" id="KW-1185">Reference proteome</keyword>
<dbReference type="EMBL" id="JTKH01000019">
    <property type="protein sequence ID" value="KII78409.1"/>
    <property type="molecule type" value="Genomic_DNA"/>
</dbReference>
<accession>A0A0C2JKC5</accession>
<evidence type="ECO:0000313" key="1">
    <source>
        <dbReference type="EMBL" id="KII78409.1"/>
    </source>
</evidence>
<evidence type="ECO:0000313" key="2">
    <source>
        <dbReference type="Proteomes" id="UP000031672"/>
    </source>
</evidence>
<protein>
    <recommendedName>
        <fullName evidence="3">Pullulanase</fullName>
    </recommendedName>
</protein>
<evidence type="ECO:0008006" key="3">
    <source>
        <dbReference type="Google" id="ProtNLM"/>
    </source>
</evidence>
<dbReference type="Proteomes" id="UP000031672">
    <property type="component" value="Unassembled WGS sequence"/>
</dbReference>